<dbReference type="PANTHER" id="PTHR43482:SF1">
    <property type="entry name" value="PROTEIN AST1-RELATED"/>
    <property type="match status" value="1"/>
</dbReference>
<organism evidence="2 3">
    <name type="scientific">Phytohabitans suffuscus</name>
    <dbReference type="NCBI Taxonomy" id="624315"/>
    <lineage>
        <taxon>Bacteria</taxon>
        <taxon>Bacillati</taxon>
        <taxon>Actinomycetota</taxon>
        <taxon>Actinomycetes</taxon>
        <taxon>Micromonosporales</taxon>
        <taxon>Micromonosporaceae</taxon>
    </lineage>
</organism>
<dbReference type="RefSeq" id="WP_173160913.1">
    <property type="nucleotide sequence ID" value="NZ_AP022871.1"/>
</dbReference>
<evidence type="ECO:0000313" key="3">
    <source>
        <dbReference type="Proteomes" id="UP000503011"/>
    </source>
</evidence>
<dbReference type="Pfam" id="PF08240">
    <property type="entry name" value="ADH_N"/>
    <property type="match status" value="1"/>
</dbReference>
<sequence length="309" mass="30851">MRAVTISEYGGPEVLRIDDQPLPEPGPGQLRVRVRAAPVHPVDLATRAGAFADRLAVRPPFVPGWDLAGTVHAVGEGVTAFRPGDEVVGMRHWFHSGGGGTQAEYALLEAADTAAAPAGVEPAAAATLPLNALTAAQALDLAGLAAGGGIAVTGAAGAVGAYAAQLAVHRGLTVYAVAGAQDEEFVRGLGAVFVPRAEDVAAAVRAAAGGPVDAAFDPAFIGAPVLGAVRDGGTFVAGAGPLAPPPERGIRTTGVEVEPDGERLATLVALAERGGLALRVAQTFPLAEAAVAHTLLSKGGVRGRLVLTP</sequence>
<dbReference type="Pfam" id="PF13602">
    <property type="entry name" value="ADH_zinc_N_2"/>
    <property type="match status" value="1"/>
</dbReference>
<reference evidence="2 3" key="2">
    <citation type="submission" date="2020-03" db="EMBL/GenBank/DDBJ databases">
        <authorList>
            <person name="Ichikawa N."/>
            <person name="Kimura A."/>
            <person name="Kitahashi Y."/>
            <person name="Uohara A."/>
        </authorList>
    </citation>
    <scope>NUCLEOTIDE SEQUENCE [LARGE SCALE GENOMIC DNA]</scope>
    <source>
        <strain evidence="2 3">NBRC 105367</strain>
    </source>
</reference>
<dbReference type="InterPro" id="IPR011032">
    <property type="entry name" value="GroES-like_sf"/>
</dbReference>
<dbReference type="SMART" id="SM00829">
    <property type="entry name" value="PKS_ER"/>
    <property type="match status" value="1"/>
</dbReference>
<proteinExistence type="predicted"/>
<gene>
    <name evidence="2" type="ORF">Psuf_064180</name>
</gene>
<dbReference type="EMBL" id="AP022871">
    <property type="protein sequence ID" value="BCB89105.1"/>
    <property type="molecule type" value="Genomic_DNA"/>
</dbReference>
<keyword evidence="3" id="KW-1185">Reference proteome</keyword>
<name>A0A6F8YSF0_9ACTN</name>
<evidence type="ECO:0000259" key="1">
    <source>
        <dbReference type="SMART" id="SM00829"/>
    </source>
</evidence>
<dbReference type="InterPro" id="IPR013154">
    <property type="entry name" value="ADH-like_N"/>
</dbReference>
<dbReference type="Gene3D" id="3.40.50.720">
    <property type="entry name" value="NAD(P)-binding Rossmann-like Domain"/>
    <property type="match status" value="1"/>
</dbReference>
<dbReference type="InterPro" id="IPR020843">
    <property type="entry name" value="ER"/>
</dbReference>
<dbReference type="CDD" id="cd05289">
    <property type="entry name" value="MDR_like_2"/>
    <property type="match status" value="1"/>
</dbReference>
<dbReference type="SUPFAM" id="SSF51735">
    <property type="entry name" value="NAD(P)-binding Rossmann-fold domains"/>
    <property type="match status" value="1"/>
</dbReference>
<dbReference type="InterPro" id="IPR036291">
    <property type="entry name" value="NAD(P)-bd_dom_sf"/>
</dbReference>
<dbReference type="AlphaFoldDB" id="A0A6F8YSF0"/>
<dbReference type="PANTHER" id="PTHR43482">
    <property type="entry name" value="PROTEIN AST1-RELATED"/>
    <property type="match status" value="1"/>
</dbReference>
<accession>A0A6F8YSF0</accession>
<dbReference type="SUPFAM" id="SSF50129">
    <property type="entry name" value="GroES-like"/>
    <property type="match status" value="1"/>
</dbReference>
<dbReference type="Gene3D" id="3.90.180.10">
    <property type="entry name" value="Medium-chain alcohol dehydrogenases, catalytic domain"/>
    <property type="match status" value="1"/>
</dbReference>
<protein>
    <submittedName>
        <fullName evidence="2">NADPH:quinone reductase</fullName>
    </submittedName>
</protein>
<evidence type="ECO:0000313" key="2">
    <source>
        <dbReference type="EMBL" id="BCB89105.1"/>
    </source>
</evidence>
<dbReference type="Proteomes" id="UP000503011">
    <property type="component" value="Chromosome"/>
</dbReference>
<reference evidence="2 3" key="1">
    <citation type="submission" date="2020-03" db="EMBL/GenBank/DDBJ databases">
        <title>Whole genome shotgun sequence of Phytohabitans suffuscus NBRC 105367.</title>
        <authorList>
            <person name="Komaki H."/>
            <person name="Tamura T."/>
        </authorList>
    </citation>
    <scope>NUCLEOTIDE SEQUENCE [LARGE SCALE GENOMIC DNA]</scope>
    <source>
        <strain evidence="2 3">NBRC 105367</strain>
    </source>
</reference>
<dbReference type="KEGG" id="psuu:Psuf_064180"/>
<dbReference type="GO" id="GO:0016491">
    <property type="term" value="F:oxidoreductase activity"/>
    <property type="evidence" value="ECO:0007669"/>
    <property type="project" value="InterPro"/>
</dbReference>
<feature type="domain" description="Enoyl reductase (ER)" evidence="1">
    <location>
        <begin position="10"/>
        <end position="307"/>
    </location>
</feature>
<dbReference type="InterPro" id="IPR052585">
    <property type="entry name" value="Lipid_raft_assoc_Zn_ADH"/>
</dbReference>